<feature type="compositionally biased region" description="Basic residues" evidence="1">
    <location>
        <begin position="48"/>
        <end position="57"/>
    </location>
</feature>
<keyword evidence="3" id="KW-1185">Reference proteome</keyword>
<sequence>MPAANNPSPVPPEQSQLSRRERRRKTTQTETSLTDTKFSAHNRTTVPARKHVNYRRG</sequence>
<gene>
    <name evidence="2" type="ORF">DFR76_106214</name>
</gene>
<dbReference type="STRING" id="1210086.GCA_001613105_02226"/>
<dbReference type="EMBL" id="QQBC01000006">
    <property type="protein sequence ID" value="RDI65344.1"/>
    <property type="molecule type" value="Genomic_DNA"/>
</dbReference>
<protein>
    <submittedName>
        <fullName evidence="2">Uncharacterized protein</fullName>
    </submittedName>
</protein>
<reference evidence="2 3" key="1">
    <citation type="submission" date="2018-07" db="EMBL/GenBank/DDBJ databases">
        <title>Genomic Encyclopedia of Type Strains, Phase IV (KMG-IV): sequencing the most valuable type-strain genomes for metagenomic binning, comparative biology and taxonomic classification.</title>
        <authorList>
            <person name="Goeker M."/>
        </authorList>
    </citation>
    <scope>NUCLEOTIDE SEQUENCE [LARGE SCALE GENOMIC DNA]</scope>
    <source>
        <strain evidence="2 3">DSM 44290</strain>
    </source>
</reference>
<dbReference type="Proteomes" id="UP000254869">
    <property type="component" value="Unassembled WGS sequence"/>
</dbReference>
<name>A0A370I7M3_9NOCA</name>
<organism evidence="2 3">
    <name type="scientific">Nocardia pseudobrasiliensis</name>
    <dbReference type="NCBI Taxonomy" id="45979"/>
    <lineage>
        <taxon>Bacteria</taxon>
        <taxon>Bacillati</taxon>
        <taxon>Actinomycetota</taxon>
        <taxon>Actinomycetes</taxon>
        <taxon>Mycobacteriales</taxon>
        <taxon>Nocardiaceae</taxon>
        <taxon>Nocardia</taxon>
    </lineage>
</organism>
<accession>A0A370I7M3</accession>
<evidence type="ECO:0000313" key="3">
    <source>
        <dbReference type="Proteomes" id="UP000254869"/>
    </source>
</evidence>
<evidence type="ECO:0000313" key="2">
    <source>
        <dbReference type="EMBL" id="RDI65344.1"/>
    </source>
</evidence>
<feature type="compositionally biased region" description="Polar residues" evidence="1">
    <location>
        <begin position="33"/>
        <end position="45"/>
    </location>
</feature>
<feature type="region of interest" description="Disordered" evidence="1">
    <location>
        <begin position="1"/>
        <end position="57"/>
    </location>
</feature>
<comment type="caution">
    <text evidence="2">The sequence shown here is derived from an EMBL/GenBank/DDBJ whole genome shotgun (WGS) entry which is preliminary data.</text>
</comment>
<evidence type="ECO:0000256" key="1">
    <source>
        <dbReference type="SAM" id="MobiDB-lite"/>
    </source>
</evidence>
<dbReference type="RefSeq" id="WP_156524902.1">
    <property type="nucleotide sequence ID" value="NZ_QQBC01000006.1"/>
</dbReference>
<dbReference type="AlphaFoldDB" id="A0A370I7M3"/>
<proteinExistence type="predicted"/>